<dbReference type="PROSITE" id="PS51146">
    <property type="entry name" value="KAIC"/>
    <property type="match status" value="2"/>
</dbReference>
<accession>A0A1I3E3J8</accession>
<dbReference type="AlphaFoldDB" id="A0A1I3E3J8"/>
<name>A0A1I3E3J8_9ACTN</name>
<dbReference type="PANTHER" id="PTHR42926:SF1">
    <property type="entry name" value="CIRCADIAN CLOCK OSCILLATOR PROTEIN KAIC 1"/>
    <property type="match status" value="1"/>
</dbReference>
<dbReference type="EMBL" id="FOQG01000003">
    <property type="protein sequence ID" value="SFH93602.1"/>
    <property type="molecule type" value="Genomic_DNA"/>
</dbReference>
<protein>
    <recommendedName>
        <fullName evidence="1">non-specific serine/threonine protein kinase</fullName>
        <ecNumber evidence="1">2.7.11.1</ecNumber>
    </recommendedName>
</protein>
<dbReference type="Pfam" id="PF06745">
    <property type="entry name" value="ATPase"/>
    <property type="match status" value="2"/>
</dbReference>
<dbReference type="InterPro" id="IPR014774">
    <property type="entry name" value="KaiC-like_dom"/>
</dbReference>
<dbReference type="PRINTS" id="PR01874">
    <property type="entry name" value="DNAREPAIRADA"/>
</dbReference>
<feature type="domain" description="KaiC" evidence="7">
    <location>
        <begin position="12"/>
        <end position="251"/>
    </location>
</feature>
<proteinExistence type="predicted"/>
<dbReference type="SUPFAM" id="SSF52540">
    <property type="entry name" value="P-loop containing nucleoside triphosphate hydrolases"/>
    <property type="match status" value="2"/>
</dbReference>
<dbReference type="GO" id="GO:0005524">
    <property type="term" value="F:ATP binding"/>
    <property type="evidence" value="ECO:0007669"/>
    <property type="project" value="InterPro"/>
</dbReference>
<keyword evidence="3" id="KW-0808">Transferase</keyword>
<keyword evidence="4" id="KW-0677">Repeat</keyword>
<dbReference type="InterPro" id="IPR030665">
    <property type="entry name" value="KaiC"/>
</dbReference>
<evidence type="ECO:0000256" key="4">
    <source>
        <dbReference type="ARBA" id="ARBA00022737"/>
    </source>
</evidence>
<evidence type="ECO:0000256" key="6">
    <source>
        <dbReference type="ARBA" id="ARBA00022801"/>
    </source>
</evidence>
<dbReference type="SMART" id="SM00382">
    <property type="entry name" value="AAA"/>
    <property type="match status" value="2"/>
</dbReference>
<evidence type="ECO:0000313" key="8">
    <source>
        <dbReference type="EMBL" id="SFH93602.1"/>
    </source>
</evidence>
<evidence type="ECO:0000256" key="2">
    <source>
        <dbReference type="ARBA" id="ARBA00022553"/>
    </source>
</evidence>
<dbReference type="InterPro" id="IPR051347">
    <property type="entry name" value="Circadian_clock_KaiC-rel"/>
</dbReference>
<dbReference type="EC" id="2.7.11.1" evidence="1"/>
<keyword evidence="2" id="KW-0597">Phosphoprotein</keyword>
<sequence length="566" mass="60510">MNDDMFSSATPAKASTGIAGLDEITLGGLPQGRVALVCGGPGDGKSLLAMQFLVSGASESGEPGVFVSFEETASELVANAASLNWGLASLVERGLLEIEHVRVDPGELNRVGEYDLEALFIRLDHAIAAVGAKRVALDSVEKLFGGLGDESLLRGELQRLFAWLKDRGVTAVVTAERGANTLTRHGLEEYLSDCVILLDHRVEAEVSTRRLRIVKYRGSSHGSNEYPFTIDADGFSVFPLTSVELKSEAPTTRVNTGVPRLDEMLGGGYFSGSTVLVSGGPGSGKTSLAGVFVSAACRRGERCLYLALEESASQLTRNLTSIGVEFDPFLRDGTLEIVPRKPSESGLETHLAVIHKAVSTYGPTTVIIDPLSAFAGQHRGVKSMLARLIDFLKMRGITVLLTTLIKEDDRDPIGISSLVDTWLLLSHHEFLGERNRGILVQKSRGSTHSHQRREFLLGNSGIEIVDAYAGAGGLLMGSARVEAQQRDLADRLERDRMLEAAARRSGAAQAVVLAQIAALEAQLETDRAATDAEMEDRLDRGAVLAAEERARLEVRSSSGGPSAGPP</sequence>
<evidence type="ECO:0000256" key="3">
    <source>
        <dbReference type="ARBA" id="ARBA00022679"/>
    </source>
</evidence>
<dbReference type="GO" id="GO:0004674">
    <property type="term" value="F:protein serine/threonine kinase activity"/>
    <property type="evidence" value="ECO:0007669"/>
    <property type="project" value="UniProtKB-EC"/>
</dbReference>
<organism evidence="8 9">
    <name type="scientific">Nocardioides psychrotolerans</name>
    <dbReference type="NCBI Taxonomy" id="1005945"/>
    <lineage>
        <taxon>Bacteria</taxon>
        <taxon>Bacillati</taxon>
        <taxon>Actinomycetota</taxon>
        <taxon>Actinomycetes</taxon>
        <taxon>Propionibacteriales</taxon>
        <taxon>Nocardioidaceae</taxon>
        <taxon>Nocardioides</taxon>
    </lineage>
</organism>
<keyword evidence="5" id="KW-0418">Kinase</keyword>
<reference evidence="8 9" key="1">
    <citation type="submission" date="2016-10" db="EMBL/GenBank/DDBJ databases">
        <authorList>
            <person name="de Groot N.N."/>
        </authorList>
    </citation>
    <scope>NUCLEOTIDE SEQUENCE [LARGE SCALE GENOMIC DNA]</scope>
    <source>
        <strain evidence="8 9">CGMCC 1.11156</strain>
    </source>
</reference>
<evidence type="ECO:0000259" key="7">
    <source>
        <dbReference type="PROSITE" id="PS51146"/>
    </source>
</evidence>
<dbReference type="Gene3D" id="3.40.50.300">
    <property type="entry name" value="P-loop containing nucleotide triphosphate hydrolases"/>
    <property type="match status" value="2"/>
</dbReference>
<dbReference type="InterPro" id="IPR027417">
    <property type="entry name" value="P-loop_NTPase"/>
</dbReference>
<keyword evidence="6" id="KW-0378">Hydrolase</keyword>
<gene>
    <name evidence="8" type="ORF">SAMN05216561_103206</name>
</gene>
<dbReference type="InterPro" id="IPR010624">
    <property type="entry name" value="KaiC_dom"/>
</dbReference>
<dbReference type="PIRSF" id="PIRSF039117">
    <property type="entry name" value="KaiC"/>
    <property type="match status" value="1"/>
</dbReference>
<evidence type="ECO:0000256" key="5">
    <source>
        <dbReference type="ARBA" id="ARBA00022777"/>
    </source>
</evidence>
<keyword evidence="9" id="KW-1185">Reference proteome</keyword>
<dbReference type="STRING" id="1005945.SAMN05216561_103206"/>
<dbReference type="NCBIfam" id="NF006799">
    <property type="entry name" value="PRK09302.1"/>
    <property type="match status" value="1"/>
</dbReference>
<dbReference type="PANTHER" id="PTHR42926">
    <property type="match status" value="1"/>
</dbReference>
<dbReference type="GO" id="GO:0016787">
    <property type="term" value="F:hydrolase activity"/>
    <property type="evidence" value="ECO:0007669"/>
    <property type="project" value="UniProtKB-KW"/>
</dbReference>
<dbReference type="Proteomes" id="UP000198649">
    <property type="component" value="Unassembled WGS sequence"/>
</dbReference>
<feature type="domain" description="KaiC" evidence="7">
    <location>
        <begin position="252"/>
        <end position="478"/>
    </location>
</feature>
<dbReference type="OrthoDB" id="9783783at2"/>
<dbReference type="InterPro" id="IPR003593">
    <property type="entry name" value="AAA+_ATPase"/>
</dbReference>
<evidence type="ECO:0000313" key="9">
    <source>
        <dbReference type="Proteomes" id="UP000198649"/>
    </source>
</evidence>
<dbReference type="RefSeq" id="WP_091111031.1">
    <property type="nucleotide sequence ID" value="NZ_BKAF01000007.1"/>
</dbReference>
<evidence type="ECO:0000256" key="1">
    <source>
        <dbReference type="ARBA" id="ARBA00012513"/>
    </source>
</evidence>